<comment type="caution">
    <text evidence="11">The sequence shown here is derived from an EMBL/GenBank/DDBJ whole genome shotgun (WGS) entry which is preliminary data.</text>
</comment>
<evidence type="ECO:0000256" key="7">
    <source>
        <dbReference type="ARBA" id="ARBA00023033"/>
    </source>
</evidence>
<comment type="cofactor">
    <cofactor evidence="1 8">
        <name>heme</name>
        <dbReference type="ChEBI" id="CHEBI:30413"/>
    </cofactor>
</comment>
<keyword evidence="10" id="KW-0472">Membrane</keyword>
<evidence type="ECO:0000313" key="12">
    <source>
        <dbReference type="Proteomes" id="UP000565441"/>
    </source>
</evidence>
<dbReference type="InterPro" id="IPR047146">
    <property type="entry name" value="Cyt_P450_E_CYP52_fungi"/>
</dbReference>
<dbReference type="InterPro" id="IPR002401">
    <property type="entry name" value="Cyt_P450_E_grp-I"/>
</dbReference>
<evidence type="ECO:0000313" key="11">
    <source>
        <dbReference type="EMBL" id="KAF5378580.1"/>
    </source>
</evidence>
<dbReference type="GO" id="GO:0020037">
    <property type="term" value="F:heme binding"/>
    <property type="evidence" value="ECO:0007669"/>
    <property type="project" value="InterPro"/>
</dbReference>
<keyword evidence="12" id="KW-1185">Reference proteome</keyword>
<evidence type="ECO:0000256" key="3">
    <source>
        <dbReference type="ARBA" id="ARBA00022617"/>
    </source>
</evidence>
<evidence type="ECO:0000256" key="8">
    <source>
        <dbReference type="PIRSR" id="PIRSR602401-1"/>
    </source>
</evidence>
<keyword evidence="5 9" id="KW-0560">Oxidoreductase</keyword>
<keyword evidence="4 8" id="KW-0479">Metal-binding</keyword>
<dbReference type="GO" id="GO:0004497">
    <property type="term" value="F:monooxygenase activity"/>
    <property type="evidence" value="ECO:0007669"/>
    <property type="project" value="UniProtKB-KW"/>
</dbReference>
<reference evidence="11 12" key="1">
    <citation type="journal article" date="2020" name="ISME J.">
        <title>Uncovering the hidden diversity of litter-decomposition mechanisms in mushroom-forming fungi.</title>
        <authorList>
            <person name="Floudas D."/>
            <person name="Bentzer J."/>
            <person name="Ahren D."/>
            <person name="Johansson T."/>
            <person name="Persson P."/>
            <person name="Tunlid A."/>
        </authorList>
    </citation>
    <scope>NUCLEOTIDE SEQUENCE [LARGE SCALE GENOMIC DNA]</scope>
    <source>
        <strain evidence="11 12">CBS 661.87</strain>
    </source>
</reference>
<gene>
    <name evidence="11" type="ORF">D9615_007123</name>
</gene>
<sequence>MVVVTPGVDFIALSLVKITVPSALFAFSLRALSNSYNYHVPTWALVSGSVLFVPLLSMARIIYKRFDDKRQAAALGARLAPTIDGKSIGNLDILSTMRRLWDTGYPADGLTEVFSDKGPVANMRILWSDMIFTSSPEHIKAILATDFHNYVKGKRFHNNMFSVLGSGVFNSDGDMWKFHRSMTRPFFTRDRISDFELFDRHADTAMTLIKERMRSGHAIDFQDLMSRFTLDSASEFLFGHCVHSLTAGLPYPHNSSYVPPESKTPQSNRADDFARAFLEAQEIISSRERYGWIWPLTEILGDKTKEPMKVVNAYLDPIIQEAIAKKDAAPKSEEVKAESHVEDGKTLMDHLVSLTSDPVILKDETLNIMIAGRDTTAATLTFIIYFLAMYPAVLVRLREEILAKVGPTRRPDYDDIKDMKYLRAVINETLRLFPIVPFNTRESINATTWASPDPTQKPIYIPAGTKVPYSVFLMHRRKDLWGPDAEEFDPDRFIDDRLKKYLVKNSFIFLPFNAGPRICLGQQFAYNEMSFMVIRFLQQFSSISLAEDAAPPEAIPPADWATSEGRKAIERVYPKVHLTMYANGGLWVNMKEADNN</sequence>
<dbReference type="Gene3D" id="1.10.630.10">
    <property type="entry name" value="Cytochrome P450"/>
    <property type="match status" value="1"/>
</dbReference>
<dbReference type="GO" id="GO:0005506">
    <property type="term" value="F:iron ion binding"/>
    <property type="evidence" value="ECO:0007669"/>
    <property type="project" value="InterPro"/>
</dbReference>
<name>A0A8H5H8H3_9AGAR</name>
<dbReference type="Pfam" id="PF00067">
    <property type="entry name" value="p450"/>
    <property type="match status" value="1"/>
</dbReference>
<proteinExistence type="inferred from homology"/>
<evidence type="ECO:0000256" key="5">
    <source>
        <dbReference type="ARBA" id="ARBA00023002"/>
    </source>
</evidence>
<dbReference type="PRINTS" id="PR00385">
    <property type="entry name" value="P450"/>
</dbReference>
<dbReference type="EMBL" id="JAACJP010000019">
    <property type="protein sequence ID" value="KAF5378580.1"/>
    <property type="molecule type" value="Genomic_DNA"/>
</dbReference>
<dbReference type="CDD" id="cd11063">
    <property type="entry name" value="CYP52"/>
    <property type="match status" value="1"/>
</dbReference>
<dbReference type="PANTHER" id="PTHR24287:SF1">
    <property type="entry name" value="P450, PUTATIVE (EUROFUNG)-RELATED"/>
    <property type="match status" value="1"/>
</dbReference>
<evidence type="ECO:0000256" key="2">
    <source>
        <dbReference type="ARBA" id="ARBA00010617"/>
    </source>
</evidence>
<feature type="transmembrane region" description="Helical" evidence="10">
    <location>
        <begin position="12"/>
        <end position="31"/>
    </location>
</feature>
<evidence type="ECO:0000256" key="4">
    <source>
        <dbReference type="ARBA" id="ARBA00022723"/>
    </source>
</evidence>
<keyword evidence="6 8" id="KW-0408">Iron</keyword>
<organism evidence="11 12">
    <name type="scientific">Tricholomella constricta</name>
    <dbReference type="NCBI Taxonomy" id="117010"/>
    <lineage>
        <taxon>Eukaryota</taxon>
        <taxon>Fungi</taxon>
        <taxon>Dikarya</taxon>
        <taxon>Basidiomycota</taxon>
        <taxon>Agaricomycotina</taxon>
        <taxon>Agaricomycetes</taxon>
        <taxon>Agaricomycetidae</taxon>
        <taxon>Agaricales</taxon>
        <taxon>Tricholomatineae</taxon>
        <taxon>Lyophyllaceae</taxon>
        <taxon>Tricholomella</taxon>
    </lineage>
</organism>
<feature type="binding site" description="axial binding residue" evidence="8">
    <location>
        <position position="519"/>
    </location>
    <ligand>
        <name>heme</name>
        <dbReference type="ChEBI" id="CHEBI:30413"/>
    </ligand>
    <ligandPart>
        <name>Fe</name>
        <dbReference type="ChEBI" id="CHEBI:18248"/>
    </ligandPart>
</feature>
<feature type="transmembrane region" description="Helical" evidence="10">
    <location>
        <begin position="43"/>
        <end position="63"/>
    </location>
</feature>
<accession>A0A8H5H8H3</accession>
<keyword evidence="3 8" id="KW-0349">Heme</keyword>
<evidence type="ECO:0000256" key="10">
    <source>
        <dbReference type="SAM" id="Phobius"/>
    </source>
</evidence>
<protein>
    <recommendedName>
        <fullName evidence="13">Cytochrome P450 monooxygenase pc-3</fullName>
    </recommendedName>
</protein>
<dbReference type="SUPFAM" id="SSF48264">
    <property type="entry name" value="Cytochrome P450"/>
    <property type="match status" value="1"/>
</dbReference>
<evidence type="ECO:0000256" key="1">
    <source>
        <dbReference type="ARBA" id="ARBA00001971"/>
    </source>
</evidence>
<keyword evidence="10" id="KW-1133">Transmembrane helix</keyword>
<dbReference type="PANTHER" id="PTHR24287">
    <property type="entry name" value="P450, PUTATIVE (EUROFUNG)-RELATED"/>
    <property type="match status" value="1"/>
</dbReference>
<evidence type="ECO:0000256" key="9">
    <source>
        <dbReference type="RuleBase" id="RU000461"/>
    </source>
</evidence>
<dbReference type="AlphaFoldDB" id="A0A8H5H8H3"/>
<dbReference type="GO" id="GO:0016705">
    <property type="term" value="F:oxidoreductase activity, acting on paired donors, with incorporation or reduction of molecular oxygen"/>
    <property type="evidence" value="ECO:0007669"/>
    <property type="project" value="InterPro"/>
</dbReference>
<keyword evidence="7 9" id="KW-0503">Monooxygenase</keyword>
<feature type="transmembrane region" description="Helical" evidence="10">
    <location>
        <begin position="377"/>
        <end position="397"/>
    </location>
</feature>
<comment type="similarity">
    <text evidence="2 9">Belongs to the cytochrome P450 family.</text>
</comment>
<dbReference type="PRINTS" id="PR00463">
    <property type="entry name" value="EP450I"/>
</dbReference>
<keyword evidence="10" id="KW-0812">Transmembrane</keyword>
<dbReference type="InterPro" id="IPR036396">
    <property type="entry name" value="Cyt_P450_sf"/>
</dbReference>
<dbReference type="Proteomes" id="UP000565441">
    <property type="component" value="Unassembled WGS sequence"/>
</dbReference>
<evidence type="ECO:0000256" key="6">
    <source>
        <dbReference type="ARBA" id="ARBA00023004"/>
    </source>
</evidence>
<dbReference type="InterPro" id="IPR017972">
    <property type="entry name" value="Cyt_P450_CS"/>
</dbReference>
<dbReference type="OrthoDB" id="1470350at2759"/>
<evidence type="ECO:0008006" key="13">
    <source>
        <dbReference type="Google" id="ProtNLM"/>
    </source>
</evidence>
<dbReference type="InterPro" id="IPR001128">
    <property type="entry name" value="Cyt_P450"/>
</dbReference>
<dbReference type="PROSITE" id="PS00086">
    <property type="entry name" value="CYTOCHROME_P450"/>
    <property type="match status" value="1"/>
</dbReference>